<organism evidence="1 2">
    <name type="scientific">Undibacterium amnicola</name>
    <dbReference type="NCBI Taxonomy" id="1834038"/>
    <lineage>
        <taxon>Bacteria</taxon>
        <taxon>Pseudomonadati</taxon>
        <taxon>Pseudomonadota</taxon>
        <taxon>Betaproteobacteria</taxon>
        <taxon>Burkholderiales</taxon>
        <taxon>Oxalobacteraceae</taxon>
        <taxon>Undibacterium</taxon>
    </lineage>
</organism>
<dbReference type="EMBL" id="JACOFU010000013">
    <property type="protein sequence ID" value="MBC3833671.1"/>
    <property type="molecule type" value="Genomic_DNA"/>
</dbReference>
<accession>A0ABR6XW09</accession>
<proteinExistence type="predicted"/>
<sequence length="175" mass="18198">MANTAAKAVAIRTAEELKAPVAVAKASKPAVKPVPKVPAKLATKLATKAENKAEAKTPAKVPVKPVAKVKAKAPVSAVAKSVSKKPVVISKPIVAAPVKEKAKKPKLVRDSFTMPEAEYAVLSEVKKACIAAGIEVKKSQLLRVGLVLLKKTPVSALKTLVEELPALKAGRPKLG</sequence>
<gene>
    <name evidence="1" type="ORF">H8K33_19355</name>
</gene>
<reference evidence="1 2" key="1">
    <citation type="submission" date="2020-08" db="EMBL/GenBank/DDBJ databases">
        <title>Novel species isolated from subtropical streams in China.</title>
        <authorList>
            <person name="Lu H."/>
        </authorList>
    </citation>
    <scope>NUCLEOTIDE SEQUENCE [LARGE SCALE GENOMIC DNA]</scope>
    <source>
        <strain evidence="1 2">KCTC 52442</strain>
    </source>
</reference>
<name>A0ABR6XW09_9BURK</name>
<protein>
    <submittedName>
        <fullName evidence="1">Uncharacterized protein</fullName>
    </submittedName>
</protein>
<keyword evidence="2" id="KW-1185">Reference proteome</keyword>
<dbReference type="Proteomes" id="UP000643610">
    <property type="component" value="Unassembled WGS sequence"/>
</dbReference>
<evidence type="ECO:0000313" key="2">
    <source>
        <dbReference type="Proteomes" id="UP000643610"/>
    </source>
</evidence>
<comment type="caution">
    <text evidence="1">The sequence shown here is derived from an EMBL/GenBank/DDBJ whole genome shotgun (WGS) entry which is preliminary data.</text>
</comment>
<evidence type="ECO:0000313" key="1">
    <source>
        <dbReference type="EMBL" id="MBC3833671.1"/>
    </source>
</evidence>